<dbReference type="RefSeq" id="WP_006988880.1">
    <property type="nucleotide sequence ID" value="NZ_JH594606.1"/>
</dbReference>
<dbReference type="STRING" id="865937.Gilli_1929"/>
<evidence type="ECO:0000313" key="2">
    <source>
        <dbReference type="EMBL" id="EHQ02570.1"/>
    </source>
</evidence>
<keyword evidence="3" id="KW-1185">Reference proteome</keyword>
<feature type="domain" description="DUF6973" evidence="1">
    <location>
        <begin position="20"/>
        <end position="140"/>
    </location>
</feature>
<dbReference type="HOGENOM" id="CLU_1567640_0_0_10"/>
<dbReference type="EMBL" id="JH594606">
    <property type="protein sequence ID" value="EHQ02570.1"/>
    <property type="molecule type" value="Genomic_DNA"/>
</dbReference>
<dbReference type="Proteomes" id="UP000003844">
    <property type="component" value="Unassembled WGS sequence"/>
</dbReference>
<evidence type="ECO:0000313" key="3">
    <source>
        <dbReference type="Proteomes" id="UP000003844"/>
    </source>
</evidence>
<gene>
    <name evidence="2" type="ORF">Gilli_1929</name>
</gene>
<dbReference type="AlphaFoldDB" id="H2BT12"/>
<accession>H2BT12</accession>
<sequence>MAIVAGIKGLNFWQFFKLAKVLILKPFFIVPTYRATRKTVEICNSHFGKKHHKNNSTNAFRHALWNFLICEKCYKTSNSIEKASIWAEKITSLHEILSPNRELSKIMDLHNNRIGRELFKKNASKSINIIALLKEMMENAVQVSSIAEIENAPNRLVFIEKLETQL</sequence>
<dbReference type="Pfam" id="PF22322">
    <property type="entry name" value="DUF6973"/>
    <property type="match status" value="1"/>
</dbReference>
<proteinExistence type="predicted"/>
<name>H2BT12_GILLR</name>
<evidence type="ECO:0000259" key="1">
    <source>
        <dbReference type="Pfam" id="PF22322"/>
    </source>
</evidence>
<reference evidence="3" key="1">
    <citation type="journal article" date="2012" name="Stand. Genomic Sci.">
        <title>Genome sequence of the Antarctic rhodopsins-containing flavobacterium Gillisia limnaea type strain (R-8282(T)).</title>
        <authorList>
            <person name="Riedel T."/>
            <person name="Held B."/>
            <person name="Nolan M."/>
            <person name="Lucas S."/>
            <person name="Lapidus A."/>
            <person name="Tice H."/>
            <person name="Del Rio T.G."/>
            <person name="Cheng J.F."/>
            <person name="Han C."/>
            <person name="Tapia R."/>
            <person name="Goodwin L.A."/>
            <person name="Pitluck S."/>
            <person name="Liolios K."/>
            <person name="Mavromatis K."/>
            <person name="Pagani I."/>
            <person name="Ivanova N."/>
            <person name="Mikhailova N."/>
            <person name="Pati A."/>
            <person name="Chen A."/>
            <person name="Palaniappan K."/>
            <person name="Land M."/>
            <person name="Rohde M."/>
            <person name="Tindall B.J."/>
            <person name="Detter J.C."/>
            <person name="Goker M."/>
            <person name="Bristow J."/>
            <person name="Eisen J.A."/>
            <person name="Markowitz V."/>
            <person name="Hugenholtz P."/>
            <person name="Kyrpides N.C."/>
            <person name="Klenk H.P."/>
            <person name="Woyke T."/>
        </authorList>
    </citation>
    <scope>NUCLEOTIDE SEQUENCE [LARGE SCALE GENOMIC DNA]</scope>
    <source>
        <strain evidence="3">DSM 15749 / LMG 21470 / R-8282</strain>
    </source>
</reference>
<dbReference type="eggNOG" id="ENOG5032VPP">
    <property type="taxonomic scope" value="Bacteria"/>
</dbReference>
<dbReference type="OrthoDB" id="1496068at2"/>
<dbReference type="InterPro" id="IPR054246">
    <property type="entry name" value="DUF6973"/>
</dbReference>
<organism evidence="2 3">
    <name type="scientific">Gillisia limnaea (strain DSM 15749 / LMG 21470 / R-8282)</name>
    <dbReference type="NCBI Taxonomy" id="865937"/>
    <lineage>
        <taxon>Bacteria</taxon>
        <taxon>Pseudomonadati</taxon>
        <taxon>Bacteroidota</taxon>
        <taxon>Flavobacteriia</taxon>
        <taxon>Flavobacteriales</taxon>
        <taxon>Flavobacteriaceae</taxon>
        <taxon>Gillisia</taxon>
    </lineage>
</organism>
<protein>
    <recommendedName>
        <fullName evidence="1">DUF6973 domain-containing protein</fullName>
    </recommendedName>
</protein>